<comment type="caution">
    <text evidence="2">The sequence shown here is derived from an EMBL/GenBank/DDBJ whole genome shotgun (WGS) entry which is preliminary data.</text>
</comment>
<dbReference type="RefSeq" id="WP_183694763.1">
    <property type="nucleotide sequence ID" value="NZ_JACICA010000002.1"/>
</dbReference>
<protein>
    <submittedName>
        <fullName evidence="2">Uncharacterized protein</fullName>
    </submittedName>
</protein>
<evidence type="ECO:0000313" key="2">
    <source>
        <dbReference type="EMBL" id="MBB3702178.1"/>
    </source>
</evidence>
<accession>A0A7W5UIS4</accession>
<evidence type="ECO:0000256" key="1">
    <source>
        <dbReference type="SAM" id="Phobius"/>
    </source>
</evidence>
<keyword evidence="1" id="KW-0472">Membrane</keyword>
<name>A0A7W5UIS4_9BACT</name>
<reference evidence="2 3" key="1">
    <citation type="submission" date="2020-08" db="EMBL/GenBank/DDBJ databases">
        <title>Genomic Encyclopedia of Type Strains, Phase IV (KMG-IV): sequencing the most valuable type-strain genomes for metagenomic binning, comparative biology and taxonomic classification.</title>
        <authorList>
            <person name="Goeker M."/>
        </authorList>
    </citation>
    <scope>NUCLEOTIDE SEQUENCE [LARGE SCALE GENOMIC DNA]</scope>
    <source>
        <strain evidence="2 3">DSM 22548</strain>
    </source>
</reference>
<feature type="transmembrane region" description="Helical" evidence="1">
    <location>
        <begin position="72"/>
        <end position="94"/>
    </location>
</feature>
<dbReference type="EMBL" id="JACICA010000002">
    <property type="protein sequence ID" value="MBB3702178.1"/>
    <property type="molecule type" value="Genomic_DNA"/>
</dbReference>
<dbReference type="Proteomes" id="UP000541425">
    <property type="component" value="Unassembled WGS sequence"/>
</dbReference>
<sequence length="125" mass="13578">MDKSDQSDLSENTKKPPENLTRAFLLKDGEIFWLALSAKISAAFLILQAGTIGRNPAESGVFEGFSHFFRLLLVKIFLSILVGFLIVSAGFLILSADAIRESASSLIVSARRKGELFALSLLCAD</sequence>
<gene>
    <name evidence="2" type="ORF">FHS60_000631</name>
</gene>
<proteinExistence type="predicted"/>
<dbReference type="AlphaFoldDB" id="A0A7W5UIS4"/>
<keyword evidence="1" id="KW-1133">Transmembrane helix</keyword>
<feature type="transmembrane region" description="Helical" evidence="1">
    <location>
        <begin position="31"/>
        <end position="52"/>
    </location>
</feature>
<organism evidence="2 3">
    <name type="scientific">Alloprevotella rava</name>
    <dbReference type="NCBI Taxonomy" id="671218"/>
    <lineage>
        <taxon>Bacteria</taxon>
        <taxon>Pseudomonadati</taxon>
        <taxon>Bacteroidota</taxon>
        <taxon>Bacteroidia</taxon>
        <taxon>Bacteroidales</taxon>
        <taxon>Prevotellaceae</taxon>
        <taxon>Alloprevotella</taxon>
    </lineage>
</organism>
<keyword evidence="1" id="KW-0812">Transmembrane</keyword>
<evidence type="ECO:0000313" key="3">
    <source>
        <dbReference type="Proteomes" id="UP000541425"/>
    </source>
</evidence>